<comment type="caution">
    <text evidence="1">The sequence shown here is derived from an EMBL/GenBank/DDBJ whole genome shotgun (WGS) entry which is preliminary data.</text>
</comment>
<dbReference type="SMART" id="SM00368">
    <property type="entry name" value="LRR_RI"/>
    <property type="match status" value="6"/>
</dbReference>
<dbReference type="OrthoDB" id="48546at2759"/>
<organism evidence="1 2">
    <name type="scientific">Seminavis robusta</name>
    <dbReference type="NCBI Taxonomy" id="568900"/>
    <lineage>
        <taxon>Eukaryota</taxon>
        <taxon>Sar</taxon>
        <taxon>Stramenopiles</taxon>
        <taxon>Ochrophyta</taxon>
        <taxon>Bacillariophyta</taxon>
        <taxon>Bacillariophyceae</taxon>
        <taxon>Bacillariophycidae</taxon>
        <taxon>Naviculales</taxon>
        <taxon>Naviculaceae</taxon>
        <taxon>Seminavis</taxon>
    </lineage>
</organism>
<reference evidence="1" key="1">
    <citation type="submission" date="2020-06" db="EMBL/GenBank/DDBJ databases">
        <authorList>
            <consortium name="Plant Systems Biology data submission"/>
        </authorList>
    </citation>
    <scope>NUCLEOTIDE SEQUENCE</scope>
    <source>
        <strain evidence="1">D6</strain>
    </source>
</reference>
<dbReference type="EMBL" id="CAICTM010001606">
    <property type="protein sequence ID" value="CAB9524954.1"/>
    <property type="molecule type" value="Genomic_DNA"/>
</dbReference>
<evidence type="ECO:0000313" key="1">
    <source>
        <dbReference type="EMBL" id="CAB9524954.1"/>
    </source>
</evidence>
<dbReference type="PANTHER" id="PTHR46761">
    <property type="entry name" value="RAN GTPASE-ACTIVATING PROTEIN 1"/>
    <property type="match status" value="1"/>
</dbReference>
<dbReference type="AlphaFoldDB" id="A0A9N8ETT8"/>
<dbReference type="PANTHER" id="PTHR46761:SF2">
    <property type="entry name" value="RAN GTPASE-ACTIVATING PROTEIN 1"/>
    <property type="match status" value="1"/>
</dbReference>
<gene>
    <name evidence="1" type="ORF">SEMRO_1608_G285720.1</name>
</gene>
<dbReference type="Proteomes" id="UP001153069">
    <property type="component" value="Unassembled WGS sequence"/>
</dbReference>
<dbReference type="InterPro" id="IPR032675">
    <property type="entry name" value="LRR_dom_sf"/>
</dbReference>
<dbReference type="InterPro" id="IPR001611">
    <property type="entry name" value="Leu-rich_rpt"/>
</dbReference>
<dbReference type="GO" id="GO:0005096">
    <property type="term" value="F:GTPase activator activity"/>
    <property type="evidence" value="ECO:0007669"/>
    <property type="project" value="InterPro"/>
</dbReference>
<accession>A0A9N8ETT8</accession>
<dbReference type="InterPro" id="IPR045203">
    <property type="entry name" value="RanGAP1/2"/>
</dbReference>
<dbReference type="Gene3D" id="3.80.10.10">
    <property type="entry name" value="Ribonuclease Inhibitor"/>
    <property type="match status" value="2"/>
</dbReference>
<dbReference type="SUPFAM" id="SSF52047">
    <property type="entry name" value="RNI-like"/>
    <property type="match status" value="1"/>
</dbReference>
<keyword evidence="2" id="KW-1185">Reference proteome</keyword>
<evidence type="ECO:0000313" key="2">
    <source>
        <dbReference type="Proteomes" id="UP001153069"/>
    </source>
</evidence>
<protein>
    <submittedName>
        <fullName evidence="1">Ribonuclease inhibitor</fullName>
    </submittedName>
</protein>
<dbReference type="Pfam" id="PF13516">
    <property type="entry name" value="LRR_6"/>
    <property type="match status" value="3"/>
</dbReference>
<name>A0A9N8ETT8_9STRA</name>
<proteinExistence type="predicted"/>
<sequence length="434" mass="47878">MGKKITLKVGGKREVIKKEEAQQVLERFQKESEGDVVVAEIDLSCRQWTVEAIDVLRPFLEKLAPNVVVLNLNDIIAGLQTDLGLEIMELMAQIFVMAKNVEEIQLSDNAMGPRALKRIAPLLGVAKLQRLEFNNCGLSAETIPQLDEALKENATGPGVARLTHLDLDRNMIGVEGARQTGELLKDCVKMKRFAYRGCRPTYNGSKFLAKAIQQMTQNTDVLEELHIRDCDLIRNEDEMVALTDLADAITRCPNLKVLNTSDCGDFGETGAGALATAIIESKCKLESLDLSGCIVTPEGGEAMQEMLQQQAASLKELKLETNELGSDGVECILKCFADIDNPPLQHLRLDENELDEAAITALLDATFPNLRRLTLKDNMDLDELDDDKKAELRAHFSKARIYFDEEVDGKEEDHEDAPDAAVDALTAQMANAGI</sequence>